<feature type="region of interest" description="Disordered" evidence="3">
    <location>
        <begin position="1"/>
        <end position="97"/>
    </location>
</feature>
<sequence>MDTDNEKPRPPQGGSSEPSMDTDKMYADDNESPSEDEDGEPSMSPSEDEDGEPSMSPSEDEDGEPSMSPSGFGLPLMSPSGDGDPSMGTGDWRNQLQPDTRQKIVNKIMETLKRHLPFSSQEGLQELKKIAVRFEEKIYAAATSQSDYLRKISLKMLTMEIKSQNTMANSLQSYSDESFLTELVPIFLDQSSEGNIDRKKESSEVSFFTELGPIFLHQSSEGNIEHKKKSSEGSLLTELVPTFLDQSSEDNIDLKKRSSEDSISPTRHANGVDWQEEVYQEHNSLPQPPKSKQLDKLNFFKAMLERLISVLQISKSSISPGLKDKLVLYEKQIVNFININGRRKPVSSLHQGQLPPSRMHSMQLSQSHITRVQSHENQINPQMLLMNLQGSAATLQQNNMARLQQSSMSSLSGTAQQNMMYWLQPSSNMFWLHPSYNLDSGQGNTLNSLQQFALGSAPQTPVSASQQANVNALSSQSGVSILQLF</sequence>
<feature type="domain" description="Mediator complex subunit 15 KIX" evidence="4">
    <location>
        <begin position="89"/>
        <end position="169"/>
    </location>
</feature>
<accession>A0A251NJ99</accession>
<dbReference type="FunFam" id="1.10.246.20:FF:000003">
    <property type="entry name" value="Mediator of RNA polymerase II transcription subunit 15a"/>
    <property type="match status" value="1"/>
</dbReference>
<dbReference type="GO" id="GO:0031490">
    <property type="term" value="F:chromatin DNA binding"/>
    <property type="evidence" value="ECO:0007669"/>
    <property type="project" value="InterPro"/>
</dbReference>
<dbReference type="Gramene" id="ONH99406">
    <property type="protein sequence ID" value="ONH99406"/>
    <property type="gene ID" value="PRUPE_6G027900"/>
</dbReference>
<dbReference type="Proteomes" id="UP000006882">
    <property type="component" value="Chromosome G6"/>
</dbReference>
<dbReference type="AlphaFoldDB" id="A0A251NJ99"/>
<dbReference type="Gene3D" id="1.10.246.20">
    <property type="entry name" value="Coactivator CBP, KIX domain"/>
    <property type="match status" value="1"/>
</dbReference>
<dbReference type="Pfam" id="PF16987">
    <property type="entry name" value="KIX_2"/>
    <property type="match status" value="1"/>
</dbReference>
<dbReference type="EMBL" id="CM007656">
    <property type="protein sequence ID" value="ONH99406.1"/>
    <property type="molecule type" value="Genomic_DNA"/>
</dbReference>
<feature type="compositionally biased region" description="Acidic residues" evidence="3">
    <location>
        <begin position="28"/>
        <end position="64"/>
    </location>
</feature>
<evidence type="ECO:0000259" key="4">
    <source>
        <dbReference type="Pfam" id="PF16987"/>
    </source>
</evidence>
<evidence type="ECO:0000313" key="5">
    <source>
        <dbReference type="EMBL" id="ONH99406.1"/>
    </source>
</evidence>
<comment type="subcellular location">
    <subcellularLocation>
        <location evidence="1">Nucleus</location>
    </subcellularLocation>
</comment>
<reference evidence="5 6" key="1">
    <citation type="journal article" date="2013" name="Nat. Genet.">
        <title>The high-quality draft genome of peach (Prunus persica) identifies unique patterns of genetic diversity, domestication and genome evolution.</title>
        <authorList>
            <consortium name="International Peach Genome Initiative"/>
            <person name="Verde I."/>
            <person name="Abbott A.G."/>
            <person name="Scalabrin S."/>
            <person name="Jung S."/>
            <person name="Shu S."/>
            <person name="Marroni F."/>
            <person name="Zhebentyayeva T."/>
            <person name="Dettori M.T."/>
            <person name="Grimwood J."/>
            <person name="Cattonaro F."/>
            <person name="Zuccolo A."/>
            <person name="Rossini L."/>
            <person name="Jenkins J."/>
            <person name="Vendramin E."/>
            <person name="Meisel L.A."/>
            <person name="Decroocq V."/>
            <person name="Sosinski B."/>
            <person name="Prochnik S."/>
            <person name="Mitros T."/>
            <person name="Policriti A."/>
            <person name="Cipriani G."/>
            <person name="Dondini L."/>
            <person name="Ficklin S."/>
            <person name="Goodstein D.M."/>
            <person name="Xuan P."/>
            <person name="Del Fabbro C."/>
            <person name="Aramini V."/>
            <person name="Copetti D."/>
            <person name="Gonzalez S."/>
            <person name="Horner D.S."/>
            <person name="Falchi R."/>
            <person name="Lucas S."/>
            <person name="Mica E."/>
            <person name="Maldonado J."/>
            <person name="Lazzari B."/>
            <person name="Bielenberg D."/>
            <person name="Pirona R."/>
            <person name="Miculan M."/>
            <person name="Barakat A."/>
            <person name="Testolin R."/>
            <person name="Stella A."/>
            <person name="Tartarini S."/>
            <person name="Tonutti P."/>
            <person name="Arus P."/>
            <person name="Orellana A."/>
            <person name="Wells C."/>
            <person name="Main D."/>
            <person name="Vizzotto G."/>
            <person name="Silva H."/>
            <person name="Salamini F."/>
            <person name="Schmutz J."/>
            <person name="Morgante M."/>
            <person name="Rokhsar D.S."/>
        </authorList>
    </citation>
    <scope>NUCLEOTIDE SEQUENCE [LARGE SCALE GENOMIC DNA]</scope>
    <source>
        <strain evidence="6">cv. Nemared</strain>
    </source>
</reference>
<evidence type="ECO:0000256" key="1">
    <source>
        <dbReference type="ARBA" id="ARBA00004123"/>
    </source>
</evidence>
<dbReference type="GO" id="GO:0003713">
    <property type="term" value="F:transcription coactivator activity"/>
    <property type="evidence" value="ECO:0007669"/>
    <property type="project" value="InterPro"/>
</dbReference>
<organism evidence="5 6">
    <name type="scientific">Prunus persica</name>
    <name type="common">Peach</name>
    <name type="synonym">Amygdalus persica</name>
    <dbReference type="NCBI Taxonomy" id="3760"/>
    <lineage>
        <taxon>Eukaryota</taxon>
        <taxon>Viridiplantae</taxon>
        <taxon>Streptophyta</taxon>
        <taxon>Embryophyta</taxon>
        <taxon>Tracheophyta</taxon>
        <taxon>Spermatophyta</taxon>
        <taxon>Magnoliopsida</taxon>
        <taxon>eudicotyledons</taxon>
        <taxon>Gunneridae</taxon>
        <taxon>Pentapetalae</taxon>
        <taxon>rosids</taxon>
        <taxon>fabids</taxon>
        <taxon>Rosales</taxon>
        <taxon>Rosaceae</taxon>
        <taxon>Amygdaloideae</taxon>
        <taxon>Amygdaleae</taxon>
        <taxon>Prunus</taxon>
    </lineage>
</organism>
<dbReference type="PANTHER" id="PTHR33137">
    <property type="entry name" value="MEDIATOR OF RNA POLYMERASE II TRANSCRIPTION SUBUNIT 15A-RELATED"/>
    <property type="match status" value="1"/>
</dbReference>
<dbReference type="InterPro" id="IPR036529">
    <property type="entry name" value="KIX_dom_sf"/>
</dbReference>
<dbReference type="InterPro" id="IPR036546">
    <property type="entry name" value="MED15_KIX"/>
</dbReference>
<dbReference type="InterPro" id="IPR044661">
    <property type="entry name" value="MED15a/b/c-like"/>
</dbReference>
<proteinExistence type="predicted"/>
<evidence type="ECO:0000256" key="3">
    <source>
        <dbReference type="SAM" id="MobiDB-lite"/>
    </source>
</evidence>
<dbReference type="GO" id="GO:0005634">
    <property type="term" value="C:nucleus"/>
    <property type="evidence" value="ECO:0007669"/>
    <property type="project" value="UniProtKB-SubCell"/>
</dbReference>
<dbReference type="SUPFAM" id="SSF47040">
    <property type="entry name" value="Kix domain of CBP (creb binding protein)"/>
    <property type="match status" value="1"/>
</dbReference>
<protein>
    <recommendedName>
        <fullName evidence="4">Mediator complex subunit 15 KIX domain-containing protein</fullName>
    </recommendedName>
</protein>
<keyword evidence="2" id="KW-0539">Nucleus</keyword>
<evidence type="ECO:0000313" key="6">
    <source>
        <dbReference type="Proteomes" id="UP000006882"/>
    </source>
</evidence>
<dbReference type="PANTHER" id="PTHR33137:SF4">
    <property type="entry name" value="MEDIATOR OF RNA POLYMERASE II TRANSCRIPTION SUBUNIT 15A-RELATED"/>
    <property type="match status" value="1"/>
</dbReference>
<keyword evidence="6" id="KW-1185">Reference proteome</keyword>
<name>A0A251NJ99_PRUPE</name>
<gene>
    <name evidence="5" type="ORF">PRUPE_6G027900</name>
</gene>
<evidence type="ECO:0000256" key="2">
    <source>
        <dbReference type="ARBA" id="ARBA00023242"/>
    </source>
</evidence>